<evidence type="ECO:0000259" key="5">
    <source>
        <dbReference type="Pfam" id="PF13439"/>
    </source>
</evidence>
<dbReference type="GO" id="GO:0016757">
    <property type="term" value="F:glycosyltransferase activity"/>
    <property type="evidence" value="ECO:0007669"/>
    <property type="project" value="UniProtKB-KW"/>
</dbReference>
<evidence type="ECO:0000256" key="1">
    <source>
        <dbReference type="ARBA" id="ARBA00022676"/>
    </source>
</evidence>
<evidence type="ECO:0000256" key="2">
    <source>
        <dbReference type="ARBA" id="ARBA00022679"/>
    </source>
</evidence>
<dbReference type="Gene3D" id="3.40.50.2000">
    <property type="entry name" value="Glycogen Phosphorylase B"/>
    <property type="match status" value="2"/>
</dbReference>
<dbReference type="PANTHER" id="PTHR12526">
    <property type="entry name" value="GLYCOSYLTRANSFERASE"/>
    <property type="match status" value="1"/>
</dbReference>
<feature type="compositionally biased region" description="Pro residues" evidence="3">
    <location>
        <begin position="180"/>
        <end position="193"/>
    </location>
</feature>
<evidence type="ECO:0000256" key="3">
    <source>
        <dbReference type="SAM" id="MobiDB-lite"/>
    </source>
</evidence>
<dbReference type="EC" id="2.4.-.-" evidence="6"/>
<dbReference type="Pfam" id="PF13439">
    <property type="entry name" value="Glyco_transf_4"/>
    <property type="match status" value="1"/>
</dbReference>
<comment type="caution">
    <text evidence="6">The sequence shown here is derived from an EMBL/GenBank/DDBJ whole genome shotgun (WGS) entry which is preliminary data.</text>
</comment>
<dbReference type="SUPFAM" id="SSF53756">
    <property type="entry name" value="UDP-Glycosyltransferase/glycogen phosphorylase"/>
    <property type="match status" value="1"/>
</dbReference>
<name>A0ABT7SHQ4_9CELL</name>
<feature type="domain" description="Glycosyltransferase subfamily 4-like N-terminal" evidence="5">
    <location>
        <begin position="17"/>
        <end position="180"/>
    </location>
</feature>
<feature type="domain" description="Glycosyl transferase family 1" evidence="4">
    <location>
        <begin position="193"/>
        <end position="357"/>
    </location>
</feature>
<feature type="region of interest" description="Disordered" evidence="3">
    <location>
        <begin position="176"/>
        <end position="197"/>
    </location>
</feature>
<reference evidence="6 7" key="1">
    <citation type="submission" date="2023-06" db="EMBL/GenBank/DDBJ databases">
        <title>Cellulomonas sp. MW4 Whole genome sequence.</title>
        <authorList>
            <person name="Park S."/>
        </authorList>
    </citation>
    <scope>NUCLEOTIDE SEQUENCE [LARGE SCALE GENOMIC DNA]</scope>
    <source>
        <strain evidence="6 7">MW4</strain>
    </source>
</reference>
<dbReference type="EMBL" id="JAUCGQ010000001">
    <property type="protein sequence ID" value="MDM7855574.1"/>
    <property type="molecule type" value="Genomic_DNA"/>
</dbReference>
<keyword evidence="1 6" id="KW-0328">Glycosyltransferase</keyword>
<evidence type="ECO:0000259" key="4">
    <source>
        <dbReference type="Pfam" id="PF00534"/>
    </source>
</evidence>
<sequence length="383" mass="40080">MTVPHVVVAHPSTELYGADLQVLESVTALIEAGWRVTFALPEDGPLAARADALGAHVVRAPFPVLRKALLTPRGLLGLAGRASSATLRGARWLRAERPDAVYVNTVTIPTWLAAARLARVPALVHVHEAEEDQARAVTAALTAPLLLASAVVTNSESARRSVGRVFGGLSRGARVVPNGVPGPPAPPASPKPSAPHDGPLAVALVGRLSPRKGTDVAVDAVDLLRADGVDVTLRVAGTTFTGYEWFEDELRARVDAAGLADRVTFLGFVRPTWPELDRADVVVVPSRVEPFGNTAVEGMLAGRPVVASRTQGLAEILRDGETGLLVEPGDPADLARALARLARDPELRGRLAAAGRADALERFGTARYGAEIVAAVEGVRTAG</sequence>
<dbReference type="InterPro" id="IPR028098">
    <property type="entry name" value="Glyco_trans_4-like_N"/>
</dbReference>
<keyword evidence="7" id="KW-1185">Reference proteome</keyword>
<keyword evidence="2 6" id="KW-0808">Transferase</keyword>
<evidence type="ECO:0000313" key="7">
    <source>
        <dbReference type="Proteomes" id="UP001529338"/>
    </source>
</evidence>
<dbReference type="Pfam" id="PF00534">
    <property type="entry name" value="Glycos_transf_1"/>
    <property type="match status" value="1"/>
</dbReference>
<dbReference type="CDD" id="cd03811">
    <property type="entry name" value="GT4_GT28_WabH-like"/>
    <property type="match status" value="1"/>
</dbReference>
<gene>
    <name evidence="6" type="ORF">QRT04_11605</name>
</gene>
<protein>
    <submittedName>
        <fullName evidence="6">Glycosyltransferase</fullName>
        <ecNumber evidence="6">2.4.-.-</ecNumber>
    </submittedName>
</protein>
<dbReference type="RefSeq" id="WP_289455412.1">
    <property type="nucleotide sequence ID" value="NZ_JAUCGQ010000001.1"/>
</dbReference>
<dbReference type="Proteomes" id="UP001529338">
    <property type="component" value="Unassembled WGS sequence"/>
</dbReference>
<organism evidence="6 7">
    <name type="scientific">Cellulomonas alba</name>
    <dbReference type="NCBI Taxonomy" id="3053467"/>
    <lineage>
        <taxon>Bacteria</taxon>
        <taxon>Bacillati</taxon>
        <taxon>Actinomycetota</taxon>
        <taxon>Actinomycetes</taxon>
        <taxon>Micrococcales</taxon>
        <taxon>Cellulomonadaceae</taxon>
        <taxon>Cellulomonas</taxon>
    </lineage>
</organism>
<evidence type="ECO:0000313" key="6">
    <source>
        <dbReference type="EMBL" id="MDM7855574.1"/>
    </source>
</evidence>
<dbReference type="InterPro" id="IPR001296">
    <property type="entry name" value="Glyco_trans_1"/>
</dbReference>
<proteinExistence type="predicted"/>
<accession>A0ABT7SHQ4</accession>